<dbReference type="EMBL" id="JBBUTI010000012">
    <property type="protein sequence ID" value="MEK8047883.1"/>
    <property type="molecule type" value="Genomic_DNA"/>
</dbReference>
<proteinExistence type="predicted"/>
<gene>
    <name evidence="1" type="ORF">AACH00_16100</name>
</gene>
<protein>
    <submittedName>
        <fullName evidence="1">GrpB family protein</fullName>
    </submittedName>
</protein>
<dbReference type="Pfam" id="PF04229">
    <property type="entry name" value="GrpB"/>
    <property type="match status" value="1"/>
</dbReference>
<dbReference type="SUPFAM" id="SSF81301">
    <property type="entry name" value="Nucleotidyltransferase"/>
    <property type="match status" value="1"/>
</dbReference>
<dbReference type="PANTHER" id="PTHR34822">
    <property type="entry name" value="GRPB DOMAIN PROTEIN (AFU_ORTHOLOGUE AFUA_1G01530)"/>
    <property type="match status" value="1"/>
</dbReference>
<dbReference type="RefSeq" id="WP_341400193.1">
    <property type="nucleotide sequence ID" value="NZ_JBBUTI010000012.1"/>
</dbReference>
<evidence type="ECO:0000313" key="2">
    <source>
        <dbReference type="Proteomes" id="UP001379945"/>
    </source>
</evidence>
<comment type="caution">
    <text evidence="1">The sequence shown here is derived from an EMBL/GenBank/DDBJ whole genome shotgun (WGS) entry which is preliminary data.</text>
</comment>
<evidence type="ECO:0000313" key="1">
    <source>
        <dbReference type="EMBL" id="MEK8047883.1"/>
    </source>
</evidence>
<sequence length="158" mass="17247">MQLLNPIDYQPTAVQVVEDLAHEFVHLLPGCRIEHVGSSAIPGVVSKGDIDVCVLVPAQQHQPTVAALERVGYVAKRDTLRTPELCMMLSPRGDVDLALQVVAEGSRFEFFMRFRDALRASPALVKAYNEVKQSAACLSAEEYRAAKSAFIASVLHTA</sequence>
<dbReference type="InterPro" id="IPR043519">
    <property type="entry name" value="NT_sf"/>
</dbReference>
<name>A0ABU9C7Z5_9BURK</name>
<dbReference type="PANTHER" id="PTHR34822:SF1">
    <property type="entry name" value="GRPB FAMILY PROTEIN"/>
    <property type="match status" value="1"/>
</dbReference>
<dbReference type="Gene3D" id="3.30.460.10">
    <property type="entry name" value="Beta Polymerase, domain 2"/>
    <property type="match status" value="1"/>
</dbReference>
<keyword evidence="2" id="KW-1185">Reference proteome</keyword>
<organism evidence="1 2">
    <name type="scientific">Ideonella margarita</name>
    <dbReference type="NCBI Taxonomy" id="2984191"/>
    <lineage>
        <taxon>Bacteria</taxon>
        <taxon>Pseudomonadati</taxon>
        <taxon>Pseudomonadota</taxon>
        <taxon>Betaproteobacteria</taxon>
        <taxon>Burkholderiales</taxon>
        <taxon>Sphaerotilaceae</taxon>
        <taxon>Ideonella</taxon>
    </lineage>
</organism>
<dbReference type="InterPro" id="IPR007344">
    <property type="entry name" value="GrpB/CoaE"/>
</dbReference>
<reference evidence="1 2" key="1">
    <citation type="submission" date="2024-04" db="EMBL/GenBank/DDBJ databases">
        <title>Novel species of the genus Ideonella isolated from streams.</title>
        <authorList>
            <person name="Lu H."/>
        </authorList>
    </citation>
    <scope>NUCLEOTIDE SEQUENCE [LARGE SCALE GENOMIC DNA]</scope>
    <source>
        <strain evidence="1 2">LYT19W</strain>
    </source>
</reference>
<dbReference type="Proteomes" id="UP001379945">
    <property type="component" value="Unassembled WGS sequence"/>
</dbReference>
<accession>A0ABU9C7Z5</accession>